<keyword evidence="13 14" id="KW-0472">Membrane</keyword>
<evidence type="ECO:0000256" key="11">
    <source>
        <dbReference type="ARBA" id="ARBA00022989"/>
    </source>
</evidence>
<protein>
    <recommendedName>
        <fullName evidence="3">histidine kinase</fullName>
        <ecNumber evidence="3">2.7.13.3</ecNumber>
    </recommendedName>
</protein>
<keyword evidence="9 17" id="KW-0418">Kinase</keyword>
<evidence type="ECO:0000313" key="18">
    <source>
        <dbReference type="Proteomes" id="UP000639396"/>
    </source>
</evidence>
<dbReference type="Proteomes" id="UP000639396">
    <property type="component" value="Unassembled WGS sequence"/>
</dbReference>
<dbReference type="Pfam" id="PF00672">
    <property type="entry name" value="HAMP"/>
    <property type="match status" value="1"/>
</dbReference>
<dbReference type="InterPro" id="IPR003594">
    <property type="entry name" value="HATPase_dom"/>
</dbReference>
<proteinExistence type="predicted"/>
<evidence type="ECO:0000256" key="1">
    <source>
        <dbReference type="ARBA" id="ARBA00000085"/>
    </source>
</evidence>
<dbReference type="Gene3D" id="3.30.565.10">
    <property type="entry name" value="Histidine kinase-like ATPase, C-terminal domain"/>
    <property type="match status" value="1"/>
</dbReference>
<dbReference type="GO" id="GO:0005524">
    <property type="term" value="F:ATP binding"/>
    <property type="evidence" value="ECO:0007669"/>
    <property type="project" value="UniProtKB-KW"/>
</dbReference>
<dbReference type="InterPro" id="IPR004358">
    <property type="entry name" value="Sig_transdc_His_kin-like_C"/>
</dbReference>
<dbReference type="InterPro" id="IPR033479">
    <property type="entry name" value="dCache_1"/>
</dbReference>
<dbReference type="SUPFAM" id="SSF55874">
    <property type="entry name" value="ATPase domain of HSP90 chaperone/DNA topoisomerase II/histidine kinase"/>
    <property type="match status" value="1"/>
</dbReference>
<keyword evidence="18" id="KW-1185">Reference proteome</keyword>
<gene>
    <name evidence="17" type="ORF">IDH45_11730</name>
</gene>
<dbReference type="Gene3D" id="6.10.340.10">
    <property type="match status" value="1"/>
</dbReference>
<dbReference type="InterPro" id="IPR050640">
    <property type="entry name" value="Bact_2-comp_sensor_kinase"/>
</dbReference>
<evidence type="ECO:0000256" key="8">
    <source>
        <dbReference type="ARBA" id="ARBA00022741"/>
    </source>
</evidence>
<dbReference type="AlphaFoldDB" id="A0A927GZH7"/>
<dbReference type="InterPro" id="IPR010559">
    <property type="entry name" value="Sig_transdc_His_kin_internal"/>
</dbReference>
<evidence type="ECO:0000256" key="9">
    <source>
        <dbReference type="ARBA" id="ARBA00022777"/>
    </source>
</evidence>
<dbReference type="PRINTS" id="PR00344">
    <property type="entry name" value="BCTRLSENSOR"/>
</dbReference>
<dbReference type="CDD" id="cd12912">
    <property type="entry name" value="PDC2_MCP_like"/>
    <property type="match status" value="1"/>
</dbReference>
<evidence type="ECO:0000256" key="10">
    <source>
        <dbReference type="ARBA" id="ARBA00022840"/>
    </source>
</evidence>
<dbReference type="PROSITE" id="PS50885">
    <property type="entry name" value="HAMP"/>
    <property type="match status" value="1"/>
</dbReference>
<evidence type="ECO:0000256" key="13">
    <source>
        <dbReference type="ARBA" id="ARBA00023136"/>
    </source>
</evidence>
<evidence type="ECO:0000259" key="15">
    <source>
        <dbReference type="PROSITE" id="PS50109"/>
    </source>
</evidence>
<dbReference type="CDD" id="cd06225">
    <property type="entry name" value="HAMP"/>
    <property type="match status" value="1"/>
</dbReference>
<feature type="domain" description="HAMP" evidence="16">
    <location>
        <begin position="316"/>
        <end position="368"/>
    </location>
</feature>
<keyword evidence="6" id="KW-0808">Transferase</keyword>
<dbReference type="SUPFAM" id="SSF158472">
    <property type="entry name" value="HAMP domain-like"/>
    <property type="match status" value="1"/>
</dbReference>
<dbReference type="SMART" id="SM00304">
    <property type="entry name" value="HAMP"/>
    <property type="match status" value="1"/>
</dbReference>
<dbReference type="GO" id="GO:0005886">
    <property type="term" value="C:plasma membrane"/>
    <property type="evidence" value="ECO:0007669"/>
    <property type="project" value="UniProtKB-SubCell"/>
</dbReference>
<evidence type="ECO:0000256" key="4">
    <source>
        <dbReference type="ARBA" id="ARBA00022475"/>
    </source>
</evidence>
<feature type="transmembrane region" description="Helical" evidence="14">
    <location>
        <begin position="12"/>
        <end position="31"/>
    </location>
</feature>
<reference evidence="17" key="1">
    <citation type="submission" date="2020-09" db="EMBL/GenBank/DDBJ databases">
        <title>A novel bacterium of genus Paenibacillus, isolated from South China Sea.</title>
        <authorList>
            <person name="Huang H."/>
            <person name="Mo K."/>
            <person name="Hu Y."/>
        </authorList>
    </citation>
    <scope>NUCLEOTIDE SEQUENCE</scope>
    <source>
        <strain evidence="17">IB182363</strain>
    </source>
</reference>
<evidence type="ECO:0000259" key="16">
    <source>
        <dbReference type="PROSITE" id="PS50885"/>
    </source>
</evidence>
<keyword evidence="8" id="KW-0547">Nucleotide-binding</keyword>
<evidence type="ECO:0000256" key="12">
    <source>
        <dbReference type="ARBA" id="ARBA00023012"/>
    </source>
</evidence>
<organism evidence="17 18">
    <name type="scientific">Paenibacillus oceani</name>
    <dbReference type="NCBI Taxonomy" id="2772510"/>
    <lineage>
        <taxon>Bacteria</taxon>
        <taxon>Bacillati</taxon>
        <taxon>Bacillota</taxon>
        <taxon>Bacilli</taxon>
        <taxon>Bacillales</taxon>
        <taxon>Paenibacillaceae</taxon>
        <taxon>Paenibacillus</taxon>
    </lineage>
</organism>
<comment type="caution">
    <text evidence="17">The sequence shown here is derived from an EMBL/GenBank/DDBJ whole genome shotgun (WGS) entry which is preliminary data.</text>
</comment>
<comment type="catalytic activity">
    <reaction evidence="1">
        <text>ATP + protein L-histidine = ADP + protein N-phospho-L-histidine.</text>
        <dbReference type="EC" id="2.7.13.3"/>
    </reaction>
</comment>
<dbReference type="InterPro" id="IPR003660">
    <property type="entry name" value="HAMP_dom"/>
</dbReference>
<keyword evidence="7 14" id="KW-0812">Transmembrane</keyword>
<evidence type="ECO:0000256" key="5">
    <source>
        <dbReference type="ARBA" id="ARBA00022553"/>
    </source>
</evidence>
<dbReference type="InterPro" id="IPR036890">
    <property type="entry name" value="HATPase_C_sf"/>
</dbReference>
<dbReference type="InterPro" id="IPR005467">
    <property type="entry name" value="His_kinase_dom"/>
</dbReference>
<feature type="domain" description="Histidine kinase" evidence="15">
    <location>
        <begin position="403"/>
        <end position="607"/>
    </location>
</feature>
<accession>A0A927GZH7</accession>
<dbReference type="Gene3D" id="3.30.450.20">
    <property type="entry name" value="PAS domain"/>
    <property type="match status" value="1"/>
</dbReference>
<evidence type="ECO:0000256" key="14">
    <source>
        <dbReference type="SAM" id="Phobius"/>
    </source>
</evidence>
<dbReference type="EC" id="2.7.13.3" evidence="3"/>
<sequence length="615" mass="70311">MMKKRLSRQLFVYFLVVIVMSLTTVGIFSYTQSSRALDRQSERYISQIITSAAYQTDIYLRTYERASQSLLTSMDLKRFLDINPNDSYEYYQYYNALQKELFPTVFILHPQTHLIYLIGEHGRAVADDNSPQLYTPNFRPAEQYAMLLERTPENGAIAMFKSSIKPDQADRIITMARRVRGVSSYTPNGVLAIEFKEQDLAQMWKPLDIGERGFFFIVDEQGGLIYRPADSEYAGISSGSLLHKVTETGNGSFLEKLNGENRLFVTRKSDYSNWTIAISVPVQELRGPVSAIRSTTLVVGLLTLVAAIFAALRFGRSIVKPIQVLKNGMRQTEKGNWGHIHVPERQDEIGSLIVTYNRMVTRLSELVEEVYAAELKQQGTLLDLQETRLERHRAEFQALQMQINPHFLYNTLETIKCYAVVQDSAEITEMVEAMAFMLRYSIQTNLEEITMANELKHVLSYMTVLRHRHGRDFDIDVAVPPELLLEKMVRLTLQPIVENIFQHAFPDGIEDRHYIRIDARREDDRFLVIVEDNGAGMSPEKLEALREKLKQNRLAEPDTGSIYHRGGIGLMNVHRRIQLVFGEQYGMSVGSERGKGTRITLTMPGIRNKLSIAAD</sequence>
<evidence type="ECO:0000256" key="7">
    <source>
        <dbReference type="ARBA" id="ARBA00022692"/>
    </source>
</evidence>
<dbReference type="Pfam" id="PF02743">
    <property type="entry name" value="dCache_1"/>
    <property type="match status" value="1"/>
</dbReference>
<comment type="subcellular location">
    <subcellularLocation>
        <location evidence="2">Cell membrane</location>
        <topology evidence="2">Multi-pass membrane protein</topology>
    </subcellularLocation>
</comment>
<dbReference type="EMBL" id="JACXJA010000014">
    <property type="protein sequence ID" value="MBD2862655.1"/>
    <property type="molecule type" value="Genomic_DNA"/>
</dbReference>
<keyword evidence="12" id="KW-0902">Two-component regulatory system</keyword>
<dbReference type="PROSITE" id="PS50109">
    <property type="entry name" value="HIS_KIN"/>
    <property type="match status" value="1"/>
</dbReference>
<keyword evidence="5" id="KW-0597">Phosphoprotein</keyword>
<name>A0A927GZH7_9BACL</name>
<dbReference type="Pfam" id="PF02518">
    <property type="entry name" value="HATPase_c"/>
    <property type="match status" value="1"/>
</dbReference>
<evidence type="ECO:0000256" key="2">
    <source>
        <dbReference type="ARBA" id="ARBA00004651"/>
    </source>
</evidence>
<evidence type="ECO:0000256" key="6">
    <source>
        <dbReference type="ARBA" id="ARBA00022679"/>
    </source>
</evidence>
<dbReference type="RefSeq" id="WP_190927741.1">
    <property type="nucleotide sequence ID" value="NZ_JACXJA010000014.1"/>
</dbReference>
<dbReference type="Pfam" id="PF06580">
    <property type="entry name" value="His_kinase"/>
    <property type="match status" value="1"/>
</dbReference>
<dbReference type="PANTHER" id="PTHR34220:SF11">
    <property type="entry name" value="SENSOR PROTEIN KINASE HPTS"/>
    <property type="match status" value="1"/>
</dbReference>
<keyword evidence="4" id="KW-1003">Cell membrane</keyword>
<keyword evidence="11 14" id="KW-1133">Transmembrane helix</keyword>
<keyword evidence="10" id="KW-0067">ATP-binding</keyword>
<dbReference type="GO" id="GO:0000155">
    <property type="term" value="F:phosphorelay sensor kinase activity"/>
    <property type="evidence" value="ECO:0007669"/>
    <property type="project" value="InterPro"/>
</dbReference>
<evidence type="ECO:0000256" key="3">
    <source>
        <dbReference type="ARBA" id="ARBA00012438"/>
    </source>
</evidence>
<dbReference type="SMART" id="SM00387">
    <property type="entry name" value="HATPase_c"/>
    <property type="match status" value="1"/>
</dbReference>
<evidence type="ECO:0000313" key="17">
    <source>
        <dbReference type="EMBL" id="MBD2862655.1"/>
    </source>
</evidence>
<dbReference type="PANTHER" id="PTHR34220">
    <property type="entry name" value="SENSOR HISTIDINE KINASE YPDA"/>
    <property type="match status" value="1"/>
</dbReference>